<accession>A0A834KQ81</accession>
<gene>
    <name evidence="1" type="ORF">H0235_013583</name>
</gene>
<protein>
    <submittedName>
        <fullName evidence="1">Uncharacterized protein</fullName>
    </submittedName>
</protein>
<keyword evidence="2" id="KW-1185">Reference proteome</keyword>
<proteinExistence type="predicted"/>
<evidence type="ECO:0000313" key="1">
    <source>
        <dbReference type="EMBL" id="KAF7410976.1"/>
    </source>
</evidence>
<dbReference type="EMBL" id="JACSDY010000013">
    <property type="protein sequence ID" value="KAF7410976.1"/>
    <property type="molecule type" value="Genomic_DNA"/>
</dbReference>
<evidence type="ECO:0000313" key="2">
    <source>
        <dbReference type="Proteomes" id="UP000600918"/>
    </source>
</evidence>
<name>A0A834KQ81_VESPE</name>
<dbReference type="AlphaFoldDB" id="A0A834KQ81"/>
<sequence length="94" mass="11087">MECCRLQTAFPTAHLDRIDRARDRYNSAADAAAQQRLPARTYFSFYLFVVDKLCKRDLWKVDNLYKIFLNLCVTARLCFNNPRESDSRDVDEMV</sequence>
<comment type="caution">
    <text evidence="1">The sequence shown here is derived from an EMBL/GenBank/DDBJ whole genome shotgun (WGS) entry which is preliminary data.</text>
</comment>
<reference evidence="1" key="1">
    <citation type="journal article" date="2020" name="G3 (Bethesda)">
        <title>High-Quality Assemblies for Three Invasive Social Wasps from the &lt;i&gt;Vespula&lt;/i&gt; Genus.</title>
        <authorList>
            <person name="Harrop T.W.R."/>
            <person name="Guhlin J."/>
            <person name="McLaughlin G.M."/>
            <person name="Permina E."/>
            <person name="Stockwell P."/>
            <person name="Gilligan J."/>
            <person name="Le Lec M.F."/>
            <person name="Gruber M.A.M."/>
            <person name="Quinn O."/>
            <person name="Lovegrove M."/>
            <person name="Duncan E.J."/>
            <person name="Remnant E.J."/>
            <person name="Van Eeckhoven J."/>
            <person name="Graham B."/>
            <person name="Knapp R.A."/>
            <person name="Langford K.W."/>
            <person name="Kronenberg Z."/>
            <person name="Press M.O."/>
            <person name="Eacker S.M."/>
            <person name="Wilson-Rankin E.E."/>
            <person name="Purcell J."/>
            <person name="Lester P.J."/>
            <person name="Dearden P.K."/>
        </authorList>
    </citation>
    <scope>NUCLEOTIDE SEQUENCE</scope>
    <source>
        <strain evidence="1">Volc-1</strain>
    </source>
</reference>
<organism evidence="1 2">
    <name type="scientific">Vespula pensylvanica</name>
    <name type="common">Western yellow jacket</name>
    <name type="synonym">Wasp</name>
    <dbReference type="NCBI Taxonomy" id="30213"/>
    <lineage>
        <taxon>Eukaryota</taxon>
        <taxon>Metazoa</taxon>
        <taxon>Ecdysozoa</taxon>
        <taxon>Arthropoda</taxon>
        <taxon>Hexapoda</taxon>
        <taxon>Insecta</taxon>
        <taxon>Pterygota</taxon>
        <taxon>Neoptera</taxon>
        <taxon>Endopterygota</taxon>
        <taxon>Hymenoptera</taxon>
        <taxon>Apocrita</taxon>
        <taxon>Aculeata</taxon>
        <taxon>Vespoidea</taxon>
        <taxon>Vespidae</taxon>
        <taxon>Vespinae</taxon>
        <taxon>Vespula</taxon>
    </lineage>
</organism>
<dbReference type="Proteomes" id="UP000600918">
    <property type="component" value="Unassembled WGS sequence"/>
</dbReference>